<organism evidence="2 3">
    <name type="scientific">Datura stramonium</name>
    <name type="common">Jimsonweed</name>
    <name type="synonym">Common thornapple</name>
    <dbReference type="NCBI Taxonomy" id="4076"/>
    <lineage>
        <taxon>Eukaryota</taxon>
        <taxon>Viridiplantae</taxon>
        <taxon>Streptophyta</taxon>
        <taxon>Embryophyta</taxon>
        <taxon>Tracheophyta</taxon>
        <taxon>Spermatophyta</taxon>
        <taxon>Magnoliopsida</taxon>
        <taxon>eudicotyledons</taxon>
        <taxon>Gunneridae</taxon>
        <taxon>Pentapetalae</taxon>
        <taxon>asterids</taxon>
        <taxon>lamiids</taxon>
        <taxon>Solanales</taxon>
        <taxon>Solanaceae</taxon>
        <taxon>Solanoideae</taxon>
        <taxon>Datureae</taxon>
        <taxon>Datura</taxon>
    </lineage>
</organism>
<comment type="caution">
    <text evidence="2">The sequence shown here is derived from an EMBL/GenBank/DDBJ whole genome shotgun (WGS) entry which is preliminary data.</text>
</comment>
<gene>
    <name evidence="2" type="ORF">HAX54_005274</name>
</gene>
<protein>
    <submittedName>
        <fullName evidence="2">Uncharacterized protein</fullName>
    </submittedName>
</protein>
<name>A0ABS8TAU9_DATST</name>
<sequence>MGVDMSKFPVKEVSSTYNDRDFASMGYVLDDRSWVKKTNYKPKVKPGSVVDSSSISSDGYKEKRDFKELA</sequence>
<evidence type="ECO:0000256" key="1">
    <source>
        <dbReference type="SAM" id="MobiDB-lite"/>
    </source>
</evidence>
<feature type="compositionally biased region" description="Basic and acidic residues" evidence="1">
    <location>
        <begin position="59"/>
        <end position="70"/>
    </location>
</feature>
<feature type="compositionally biased region" description="Low complexity" evidence="1">
    <location>
        <begin position="48"/>
        <end position="58"/>
    </location>
</feature>
<feature type="region of interest" description="Disordered" evidence="1">
    <location>
        <begin position="43"/>
        <end position="70"/>
    </location>
</feature>
<proteinExistence type="predicted"/>
<dbReference type="EMBL" id="JACEIK010001259">
    <property type="protein sequence ID" value="MCD7467709.1"/>
    <property type="molecule type" value="Genomic_DNA"/>
</dbReference>
<evidence type="ECO:0000313" key="2">
    <source>
        <dbReference type="EMBL" id="MCD7467709.1"/>
    </source>
</evidence>
<accession>A0ABS8TAU9</accession>
<reference evidence="2 3" key="1">
    <citation type="journal article" date="2021" name="BMC Genomics">
        <title>Datura genome reveals duplications of psychoactive alkaloid biosynthetic genes and high mutation rate following tissue culture.</title>
        <authorList>
            <person name="Rajewski A."/>
            <person name="Carter-House D."/>
            <person name="Stajich J."/>
            <person name="Litt A."/>
        </authorList>
    </citation>
    <scope>NUCLEOTIDE SEQUENCE [LARGE SCALE GENOMIC DNA]</scope>
    <source>
        <strain evidence="2">AR-01</strain>
    </source>
</reference>
<dbReference type="Proteomes" id="UP000823775">
    <property type="component" value="Unassembled WGS sequence"/>
</dbReference>
<keyword evidence="3" id="KW-1185">Reference proteome</keyword>
<evidence type="ECO:0000313" key="3">
    <source>
        <dbReference type="Proteomes" id="UP000823775"/>
    </source>
</evidence>